<dbReference type="Proteomes" id="UP000187203">
    <property type="component" value="Unassembled WGS sequence"/>
</dbReference>
<evidence type="ECO:0000256" key="1">
    <source>
        <dbReference type="SAM" id="MobiDB-lite"/>
    </source>
</evidence>
<feature type="region of interest" description="Disordered" evidence="1">
    <location>
        <begin position="45"/>
        <end position="68"/>
    </location>
</feature>
<feature type="region of interest" description="Disordered" evidence="1">
    <location>
        <begin position="82"/>
        <end position="136"/>
    </location>
</feature>
<feature type="compositionally biased region" description="Low complexity" evidence="1">
    <location>
        <begin position="91"/>
        <end position="101"/>
    </location>
</feature>
<proteinExistence type="predicted"/>
<feature type="compositionally biased region" description="Basic residues" evidence="1">
    <location>
        <begin position="110"/>
        <end position="123"/>
    </location>
</feature>
<dbReference type="GO" id="GO:0005524">
    <property type="term" value="F:ATP binding"/>
    <property type="evidence" value="ECO:0007669"/>
    <property type="project" value="UniProtKB-KW"/>
</dbReference>
<keyword evidence="3" id="KW-1185">Reference proteome</keyword>
<organism evidence="2 3">
    <name type="scientific">Corchorus olitorius</name>
    <dbReference type="NCBI Taxonomy" id="93759"/>
    <lineage>
        <taxon>Eukaryota</taxon>
        <taxon>Viridiplantae</taxon>
        <taxon>Streptophyta</taxon>
        <taxon>Embryophyta</taxon>
        <taxon>Tracheophyta</taxon>
        <taxon>Spermatophyta</taxon>
        <taxon>Magnoliopsida</taxon>
        <taxon>eudicotyledons</taxon>
        <taxon>Gunneridae</taxon>
        <taxon>Pentapetalae</taxon>
        <taxon>rosids</taxon>
        <taxon>malvids</taxon>
        <taxon>Malvales</taxon>
        <taxon>Malvaceae</taxon>
        <taxon>Grewioideae</taxon>
        <taxon>Apeibeae</taxon>
        <taxon>Corchorus</taxon>
    </lineage>
</organism>
<accession>A0A1R3L189</accession>
<reference evidence="3" key="1">
    <citation type="submission" date="2013-09" db="EMBL/GenBank/DDBJ databases">
        <title>Corchorus olitorius genome sequencing.</title>
        <authorList>
            <person name="Alam M."/>
            <person name="Haque M.S."/>
            <person name="Islam M.S."/>
            <person name="Emdad E.M."/>
            <person name="Islam M.M."/>
            <person name="Ahmed B."/>
            <person name="Halim A."/>
            <person name="Hossen Q.M.M."/>
            <person name="Hossain M.Z."/>
            <person name="Ahmed R."/>
            <person name="Khan M.M."/>
            <person name="Islam R."/>
            <person name="Rashid M.M."/>
            <person name="Khan S.A."/>
            <person name="Rahman M.S."/>
            <person name="Alam M."/>
            <person name="Yahiya A.S."/>
            <person name="Khan M.S."/>
            <person name="Azam M.S."/>
            <person name="Haque T."/>
            <person name="Lashkar M.Z.H."/>
            <person name="Akhand A.I."/>
            <person name="Morshed G."/>
            <person name="Roy S."/>
            <person name="Uddin K.S."/>
            <person name="Rabeya T."/>
            <person name="Hossain A.S."/>
            <person name="Chowdhury A."/>
            <person name="Snigdha A.R."/>
            <person name="Mortoza M.S."/>
            <person name="Matin S.A."/>
            <person name="Hoque S.M.E."/>
            <person name="Islam M.K."/>
            <person name="Roy D.K."/>
            <person name="Haider R."/>
            <person name="Moosa M.M."/>
            <person name="Elias S.M."/>
            <person name="Hasan A.M."/>
            <person name="Jahan S."/>
            <person name="Shafiuddin M."/>
            <person name="Mahmood N."/>
            <person name="Shommy N.S."/>
        </authorList>
    </citation>
    <scope>NUCLEOTIDE SEQUENCE [LARGE SCALE GENOMIC DNA]</scope>
    <source>
        <strain evidence="3">cv. O-4</strain>
    </source>
</reference>
<dbReference type="Pfam" id="PF24178">
    <property type="entry name" value="Subterisin"/>
    <property type="match status" value="1"/>
</dbReference>
<name>A0A1R3L189_9ROSI</name>
<dbReference type="AlphaFoldDB" id="A0A1R3L189"/>
<evidence type="ECO:0000313" key="3">
    <source>
        <dbReference type="Proteomes" id="UP000187203"/>
    </source>
</evidence>
<gene>
    <name evidence="2" type="ORF">COLO4_02272</name>
</gene>
<comment type="caution">
    <text evidence="2">The sequence shown here is derived from an EMBL/GenBank/DDBJ whole genome shotgun (WGS) entry which is preliminary data.</text>
</comment>
<protein>
    <submittedName>
        <fullName evidence="2">ATP-binding cassette sub-family A member 3-like protein</fullName>
    </submittedName>
</protein>
<dbReference type="InterPro" id="IPR049805">
    <property type="entry name" value="Lasso_benenodin"/>
</dbReference>
<keyword evidence="2" id="KW-0067">ATP-binding</keyword>
<sequence>MQRTEHLDDLIDLGDATIETKGQEDGGIEPGSFRLVTGRRAVVGQRKSWRSEGPGAASSTRSVDGSRPLHCRSLPRLCTAAGEHLGRRRSPGLGPSGPALRFAGLSGSRTPHRHEKASWHPRHAASGSAVNPAAERGRRTGVAIPFIAAMGSLDTNLLARFRSVASLPGCQRHRCPTCRGRQDEAFRSPLLGGTELGGSERDRSARPILHADSDRMTTGYFVVLGAGAGSLIGSAQRLHLEALGLHQAVADHDLELFVAAEMKVRTLAGVGFAVGSLFPLADGVAEPRDLRALLEEHWGAYLAILTSKDAPLSLLPRSLRRRRLLLDNGRGRRWSQPTKRTSWCAWD</sequence>
<dbReference type="NCBIfam" id="NF033522">
    <property type="entry name" value="lasso_benenodin"/>
    <property type="match status" value="1"/>
</dbReference>
<evidence type="ECO:0000313" key="2">
    <source>
        <dbReference type="EMBL" id="OMP13103.1"/>
    </source>
</evidence>
<dbReference type="EMBL" id="AWUE01005133">
    <property type="protein sequence ID" value="OMP13103.1"/>
    <property type="molecule type" value="Genomic_DNA"/>
</dbReference>
<keyword evidence="2" id="KW-0547">Nucleotide-binding</keyword>